<keyword evidence="1" id="KW-1133">Transmembrane helix</keyword>
<evidence type="ECO:0000313" key="5">
    <source>
        <dbReference type="Proteomes" id="UP000051887"/>
    </source>
</evidence>
<dbReference type="Proteomes" id="UP000051887">
    <property type="component" value="Unassembled WGS sequence"/>
</dbReference>
<keyword evidence="1" id="KW-0812">Transmembrane</keyword>
<evidence type="ECO:0000256" key="1">
    <source>
        <dbReference type="SAM" id="Phobius"/>
    </source>
</evidence>
<protein>
    <submittedName>
        <fullName evidence="3">Uncharacterized protein</fullName>
    </submittedName>
</protein>
<accession>A0A0P1FUQ3</accession>
<dbReference type="EMBL" id="CYSC01000031">
    <property type="protein sequence ID" value="CUH72440.1"/>
    <property type="molecule type" value="Genomic_DNA"/>
</dbReference>
<keyword evidence="1" id="KW-0472">Membrane</keyword>
<gene>
    <name evidence="2" type="ORF">TL5118_03901</name>
    <name evidence="3" type="ORF">TL5120_02240</name>
</gene>
<evidence type="ECO:0000313" key="2">
    <source>
        <dbReference type="EMBL" id="CUH69930.1"/>
    </source>
</evidence>
<keyword evidence="4" id="KW-1185">Reference proteome</keyword>
<feature type="transmembrane region" description="Helical" evidence="1">
    <location>
        <begin position="35"/>
        <end position="60"/>
    </location>
</feature>
<name>A0A0P1FUQ3_9RHOB</name>
<evidence type="ECO:0000313" key="3">
    <source>
        <dbReference type="EMBL" id="CUH72440.1"/>
    </source>
</evidence>
<dbReference type="RefSeq" id="WP_058243636.1">
    <property type="nucleotide sequence ID" value="NZ_CYSB01000041.1"/>
</dbReference>
<sequence>MDVMDFVIVMYVVATVFALCMTYREQRRRGQITPVFTLIGYCLCLVWPLVVAVMALGQYAGFFTDEPTRPVPRRDLVKKGT</sequence>
<proteinExistence type="predicted"/>
<dbReference type="OrthoDB" id="7876119at2"/>
<reference evidence="3 5" key="1">
    <citation type="submission" date="2015-09" db="EMBL/GenBank/DDBJ databases">
        <authorList>
            <consortium name="Swine Surveillance"/>
        </authorList>
    </citation>
    <scope>NUCLEOTIDE SEQUENCE [LARGE SCALE GENOMIC DNA]</scope>
    <source>
        <strain evidence="3 5">5120</strain>
    </source>
</reference>
<evidence type="ECO:0000313" key="4">
    <source>
        <dbReference type="Proteomes" id="UP000051086"/>
    </source>
</evidence>
<dbReference type="Proteomes" id="UP000051086">
    <property type="component" value="Unassembled WGS sequence"/>
</dbReference>
<organism evidence="3 5">
    <name type="scientific">Thalassovita autumnalis</name>
    <dbReference type="NCBI Taxonomy" id="2072972"/>
    <lineage>
        <taxon>Bacteria</taxon>
        <taxon>Pseudomonadati</taxon>
        <taxon>Pseudomonadota</taxon>
        <taxon>Alphaproteobacteria</taxon>
        <taxon>Rhodobacterales</taxon>
        <taxon>Roseobacteraceae</taxon>
        <taxon>Thalassovita</taxon>
    </lineage>
</organism>
<reference evidence="2 4" key="2">
    <citation type="submission" date="2015-09" db="EMBL/GenBank/DDBJ databases">
        <authorList>
            <person name="Rodrigo-Torres L."/>
            <person name="Arahal D.R."/>
        </authorList>
    </citation>
    <scope>NUCLEOTIDE SEQUENCE [LARGE SCALE GENOMIC DNA]</scope>
    <source>
        <strain evidence="2 4">CECT 5118</strain>
    </source>
</reference>
<dbReference type="AlphaFoldDB" id="A0A0P1FUQ3"/>
<feature type="transmembrane region" description="Helical" evidence="1">
    <location>
        <begin position="6"/>
        <end position="23"/>
    </location>
</feature>
<dbReference type="EMBL" id="CYSB01000041">
    <property type="protein sequence ID" value="CUH69930.1"/>
    <property type="molecule type" value="Genomic_DNA"/>
</dbReference>